<reference evidence="4 6" key="1">
    <citation type="journal article" date="2008" name="Science">
        <title>The Physcomitrella genome reveals evolutionary insights into the conquest of land by plants.</title>
        <authorList>
            <person name="Rensing S."/>
            <person name="Lang D."/>
            <person name="Zimmer A."/>
            <person name="Terry A."/>
            <person name="Salamov A."/>
            <person name="Shapiro H."/>
            <person name="Nishiyama T."/>
            <person name="Perroud P.-F."/>
            <person name="Lindquist E."/>
            <person name="Kamisugi Y."/>
            <person name="Tanahashi T."/>
            <person name="Sakakibara K."/>
            <person name="Fujita T."/>
            <person name="Oishi K."/>
            <person name="Shin-I T."/>
            <person name="Kuroki Y."/>
            <person name="Toyoda A."/>
            <person name="Suzuki Y."/>
            <person name="Hashimoto A."/>
            <person name="Yamaguchi K."/>
            <person name="Sugano A."/>
            <person name="Kohara Y."/>
            <person name="Fujiyama A."/>
            <person name="Anterola A."/>
            <person name="Aoki S."/>
            <person name="Ashton N."/>
            <person name="Barbazuk W.B."/>
            <person name="Barker E."/>
            <person name="Bennetzen J."/>
            <person name="Bezanilla M."/>
            <person name="Blankenship R."/>
            <person name="Cho S.H."/>
            <person name="Dutcher S."/>
            <person name="Estelle M."/>
            <person name="Fawcett J.A."/>
            <person name="Gundlach H."/>
            <person name="Hanada K."/>
            <person name="Heyl A."/>
            <person name="Hicks K.A."/>
            <person name="Hugh J."/>
            <person name="Lohr M."/>
            <person name="Mayer K."/>
            <person name="Melkozernov A."/>
            <person name="Murata T."/>
            <person name="Nelson D."/>
            <person name="Pils B."/>
            <person name="Prigge M."/>
            <person name="Reiss B."/>
            <person name="Renner T."/>
            <person name="Rombauts S."/>
            <person name="Rushton P."/>
            <person name="Sanderfoot A."/>
            <person name="Schween G."/>
            <person name="Shiu S.-H."/>
            <person name="Stueber K."/>
            <person name="Theodoulou F.L."/>
            <person name="Tu H."/>
            <person name="Van de Peer Y."/>
            <person name="Verrier P.J."/>
            <person name="Waters E."/>
            <person name="Wood A."/>
            <person name="Yang L."/>
            <person name="Cove D."/>
            <person name="Cuming A."/>
            <person name="Hasebe M."/>
            <person name="Lucas S."/>
            <person name="Mishler D.B."/>
            <person name="Reski R."/>
            <person name="Grigoriev I."/>
            <person name="Quatrano R.S."/>
            <person name="Boore J.L."/>
        </authorList>
    </citation>
    <scope>NUCLEOTIDE SEQUENCE [LARGE SCALE GENOMIC DNA]</scope>
    <source>
        <strain evidence="5 6">cv. Gransden 2004</strain>
    </source>
</reference>
<accession>A0A2K1JLC6</accession>
<feature type="chain" id="PRO_5043158150" description="NHL repeat-containing protein" evidence="3">
    <location>
        <begin position="25"/>
        <end position="383"/>
    </location>
</feature>
<evidence type="ECO:0000313" key="4">
    <source>
        <dbReference type="EMBL" id="PNR42341.1"/>
    </source>
</evidence>
<organism evidence="4">
    <name type="scientific">Physcomitrium patens</name>
    <name type="common">Spreading-leaved earth moss</name>
    <name type="synonym">Physcomitrella patens</name>
    <dbReference type="NCBI Taxonomy" id="3218"/>
    <lineage>
        <taxon>Eukaryota</taxon>
        <taxon>Viridiplantae</taxon>
        <taxon>Streptophyta</taxon>
        <taxon>Embryophyta</taxon>
        <taxon>Bryophyta</taxon>
        <taxon>Bryophytina</taxon>
        <taxon>Bryopsida</taxon>
        <taxon>Funariidae</taxon>
        <taxon>Funariales</taxon>
        <taxon>Funariaceae</taxon>
        <taxon>Physcomitrium</taxon>
    </lineage>
</organism>
<name>A0A2K1JLC6_PHYPA</name>
<feature type="signal peptide" evidence="3">
    <location>
        <begin position="1"/>
        <end position="24"/>
    </location>
</feature>
<dbReference type="InterPro" id="IPR011042">
    <property type="entry name" value="6-blade_b-propeller_TolB-like"/>
</dbReference>
<evidence type="ECO:0000313" key="5">
    <source>
        <dbReference type="EnsemblPlants" id="Pp3c13_9240V3.1"/>
    </source>
</evidence>
<dbReference type="EnsemblPlants" id="Pp3c13_9240V3.2">
    <property type="protein sequence ID" value="Pp3c13_9240V3.2"/>
    <property type="gene ID" value="Pp3c13_9240"/>
</dbReference>
<dbReference type="SUPFAM" id="SSF101898">
    <property type="entry name" value="NHL repeat"/>
    <property type="match status" value="1"/>
</dbReference>
<protein>
    <recommendedName>
        <fullName evidence="7">NHL repeat-containing protein</fullName>
    </recommendedName>
</protein>
<dbReference type="PaxDb" id="3218-PP1S52_31V6.1"/>
<reference evidence="4 6" key="2">
    <citation type="journal article" date="2018" name="Plant J.">
        <title>The Physcomitrella patens chromosome-scale assembly reveals moss genome structure and evolution.</title>
        <authorList>
            <person name="Lang D."/>
            <person name="Ullrich K.K."/>
            <person name="Murat F."/>
            <person name="Fuchs J."/>
            <person name="Jenkins J."/>
            <person name="Haas F.B."/>
            <person name="Piednoel M."/>
            <person name="Gundlach H."/>
            <person name="Van Bel M."/>
            <person name="Meyberg R."/>
            <person name="Vives C."/>
            <person name="Morata J."/>
            <person name="Symeonidi A."/>
            <person name="Hiss M."/>
            <person name="Muchero W."/>
            <person name="Kamisugi Y."/>
            <person name="Saleh O."/>
            <person name="Blanc G."/>
            <person name="Decker E.L."/>
            <person name="van Gessel N."/>
            <person name="Grimwood J."/>
            <person name="Hayes R.D."/>
            <person name="Graham S.W."/>
            <person name="Gunter L.E."/>
            <person name="McDaniel S.F."/>
            <person name="Hoernstein S.N.W."/>
            <person name="Larsson A."/>
            <person name="Li F.W."/>
            <person name="Perroud P.F."/>
            <person name="Phillips J."/>
            <person name="Ranjan P."/>
            <person name="Rokshar D.S."/>
            <person name="Rothfels C.J."/>
            <person name="Schneider L."/>
            <person name="Shu S."/>
            <person name="Stevenson D.W."/>
            <person name="Thummler F."/>
            <person name="Tillich M."/>
            <person name="Villarreal Aguilar J.C."/>
            <person name="Widiez T."/>
            <person name="Wong G.K."/>
            <person name="Wymore A."/>
            <person name="Zhang Y."/>
            <person name="Zimmer A.D."/>
            <person name="Quatrano R.S."/>
            <person name="Mayer K.F.X."/>
            <person name="Goodstein D."/>
            <person name="Casacuberta J.M."/>
            <person name="Vandepoele K."/>
            <person name="Reski R."/>
            <person name="Cuming A.C."/>
            <person name="Tuskan G.A."/>
            <person name="Maumus F."/>
            <person name="Salse J."/>
            <person name="Schmutz J."/>
            <person name="Rensing S.A."/>
        </authorList>
    </citation>
    <scope>NUCLEOTIDE SEQUENCE [LARGE SCALE GENOMIC DNA]</scope>
    <source>
        <strain evidence="5 6">cv. Gransden 2004</strain>
    </source>
</reference>
<evidence type="ECO:0000256" key="1">
    <source>
        <dbReference type="SAM" id="MobiDB-lite"/>
    </source>
</evidence>
<evidence type="ECO:0008006" key="7">
    <source>
        <dbReference type="Google" id="ProtNLM"/>
    </source>
</evidence>
<dbReference type="GeneID" id="112290246"/>
<dbReference type="Gramene" id="Pp3c13_9240V3.2">
    <property type="protein sequence ID" value="Pp3c13_9240V3.2"/>
    <property type="gene ID" value="Pp3c13_9240"/>
</dbReference>
<dbReference type="Gramene" id="Pp3c13_9240V3.1">
    <property type="protein sequence ID" value="Pp3c13_9240V3.1"/>
    <property type="gene ID" value="Pp3c13_9240"/>
</dbReference>
<dbReference type="KEGG" id="ppp:112290246"/>
<sequence>MAIFLFPTILRLLLLATSSVVSLALSVQPDAAAMINALEVDSIGYDVTTVLNGNLRGLSFYCIDEATDRAPAWAIVLDSTKSKVLRVQLPLSQDSVVEHIAGSLEGKAGYQDGRGGDALFNHPKMLTLDSDGNIYVADVRNTAIRMITTQGFVTTIAGGMNRTGHNDGEGRVVTFSNDFGVTYLRKNCTLLIVDRGNRMVRAMKLPHLVGRCHDSPSDVPGGFTNGKTLLVAVGILLYSGIILGASTGWLKKLQSKLPWSDTQRSRTQPAITPIESHDIEGQTPFLIPADDEPVLRNSAEIFHREEFANHPQDDSHSENLIDFTDNISRKAPSQHDQNSDSEGESETTTEFTPEVHVVTREERLDSMMQQCLVCLTTPSAKTQ</sequence>
<dbReference type="OrthoDB" id="342730at2759"/>
<keyword evidence="3" id="KW-0732">Signal</keyword>
<reference evidence="5" key="3">
    <citation type="submission" date="2020-12" db="UniProtKB">
        <authorList>
            <consortium name="EnsemblPlants"/>
        </authorList>
    </citation>
    <scope>IDENTIFICATION</scope>
</reference>
<dbReference type="AlphaFoldDB" id="A0A2K1JLC6"/>
<evidence type="ECO:0000256" key="2">
    <source>
        <dbReference type="SAM" id="Phobius"/>
    </source>
</evidence>
<gene>
    <name evidence="5" type="primary">LOC112290246</name>
    <name evidence="4" type="ORF">PHYPA_017170</name>
</gene>
<dbReference type="STRING" id="3218.A0A2K1JLC6"/>
<dbReference type="EMBL" id="ABEU02000013">
    <property type="protein sequence ID" value="PNR42341.1"/>
    <property type="molecule type" value="Genomic_DNA"/>
</dbReference>
<proteinExistence type="predicted"/>
<dbReference type="PANTHER" id="PTHR13833">
    <property type="match status" value="1"/>
</dbReference>
<dbReference type="PANTHER" id="PTHR13833:SF71">
    <property type="entry name" value="NHL DOMAIN-CONTAINING PROTEIN"/>
    <property type="match status" value="1"/>
</dbReference>
<evidence type="ECO:0000256" key="3">
    <source>
        <dbReference type="SAM" id="SignalP"/>
    </source>
</evidence>
<dbReference type="RefSeq" id="XP_024392115.1">
    <property type="nucleotide sequence ID" value="XM_024536347.2"/>
</dbReference>
<keyword evidence="2" id="KW-1133">Transmembrane helix</keyword>
<keyword evidence="2" id="KW-0812">Transmembrane</keyword>
<keyword evidence="6" id="KW-1185">Reference proteome</keyword>
<evidence type="ECO:0000313" key="6">
    <source>
        <dbReference type="Proteomes" id="UP000006727"/>
    </source>
</evidence>
<feature type="transmembrane region" description="Helical" evidence="2">
    <location>
        <begin position="229"/>
        <end position="250"/>
    </location>
</feature>
<dbReference type="EnsemblPlants" id="Pp3c13_9240V3.1">
    <property type="protein sequence ID" value="Pp3c13_9240V3.1"/>
    <property type="gene ID" value="Pp3c13_9240"/>
</dbReference>
<keyword evidence="2" id="KW-0472">Membrane</keyword>
<dbReference type="Gene3D" id="2.120.10.30">
    <property type="entry name" value="TolB, C-terminal domain"/>
    <property type="match status" value="1"/>
</dbReference>
<feature type="region of interest" description="Disordered" evidence="1">
    <location>
        <begin position="329"/>
        <end position="354"/>
    </location>
</feature>
<dbReference type="Proteomes" id="UP000006727">
    <property type="component" value="Chromosome 13"/>
</dbReference>